<dbReference type="GO" id="GO:0016616">
    <property type="term" value="F:oxidoreductase activity, acting on the CH-OH group of donors, NAD or NADP as acceptor"/>
    <property type="evidence" value="ECO:0007669"/>
    <property type="project" value="TreeGrafter"/>
</dbReference>
<keyword evidence="2" id="KW-0560">Oxidoreductase</keyword>
<sequence>MSSSDLSASLRSRGYPPVQPNWVTPTGANYTKTLHHDTYAYVDPSKSDCAGKAVLITGGNKGIGKGIATSYAKAGASHIAITSRSDCSSVAVDIKNVALTAGLAEPRVLALQVDVVNRASVRTAAEAVEREFGRLDILISNAGFLAHYERLLDSDDDEWWQSYETNVRGMYFVAKAFLPLMLKGGDKTIVSIASSGSMHYHIGGSSYQVSKFALLRLTEFLMADHGDQGLLTYSIHPGGVATDLSSSLPEQTQAWLRCTTALGGDTIAFLTSRRQEWLAGRYLSAMWDMEEVFDKKEEIIDGDLLKMKMAF</sequence>
<dbReference type="SUPFAM" id="SSF51735">
    <property type="entry name" value="NAD(P)-binding Rossmann-fold domains"/>
    <property type="match status" value="1"/>
</dbReference>
<keyword evidence="4" id="KW-1185">Reference proteome</keyword>
<dbReference type="InterPro" id="IPR002347">
    <property type="entry name" value="SDR_fam"/>
</dbReference>
<dbReference type="Proteomes" id="UP000829685">
    <property type="component" value="Unassembled WGS sequence"/>
</dbReference>
<organism evidence="3 4">
    <name type="scientific">Neoarthrinium moseri</name>
    <dbReference type="NCBI Taxonomy" id="1658444"/>
    <lineage>
        <taxon>Eukaryota</taxon>
        <taxon>Fungi</taxon>
        <taxon>Dikarya</taxon>
        <taxon>Ascomycota</taxon>
        <taxon>Pezizomycotina</taxon>
        <taxon>Sordariomycetes</taxon>
        <taxon>Xylariomycetidae</taxon>
        <taxon>Amphisphaeriales</taxon>
        <taxon>Apiosporaceae</taxon>
        <taxon>Neoarthrinium</taxon>
    </lineage>
</organism>
<dbReference type="PANTHER" id="PTHR42760">
    <property type="entry name" value="SHORT-CHAIN DEHYDROGENASES/REDUCTASES FAMILY MEMBER"/>
    <property type="match status" value="1"/>
</dbReference>
<dbReference type="EMBL" id="JAFIMR010000044">
    <property type="protein sequence ID" value="KAI1856437.1"/>
    <property type="molecule type" value="Genomic_DNA"/>
</dbReference>
<evidence type="ECO:0008006" key="5">
    <source>
        <dbReference type="Google" id="ProtNLM"/>
    </source>
</evidence>
<dbReference type="CDD" id="cd05233">
    <property type="entry name" value="SDR_c"/>
    <property type="match status" value="1"/>
</dbReference>
<dbReference type="PRINTS" id="PR00081">
    <property type="entry name" value="GDHRDH"/>
</dbReference>
<proteinExistence type="inferred from homology"/>
<reference evidence="3" key="1">
    <citation type="submission" date="2021-03" db="EMBL/GenBank/DDBJ databases">
        <title>Revisited historic fungal species revealed as producer of novel bioactive compounds through whole genome sequencing and comparative genomics.</title>
        <authorList>
            <person name="Vignolle G.A."/>
            <person name="Hochenegger N."/>
            <person name="Mach R.L."/>
            <person name="Mach-Aigner A.R."/>
            <person name="Javad Rahimi M."/>
            <person name="Salim K.A."/>
            <person name="Chan C.M."/>
            <person name="Lim L.B.L."/>
            <person name="Cai F."/>
            <person name="Druzhinina I.S."/>
            <person name="U'Ren J.M."/>
            <person name="Derntl C."/>
        </authorList>
    </citation>
    <scope>NUCLEOTIDE SEQUENCE</scope>
    <source>
        <strain evidence="3">TUCIM 5799</strain>
    </source>
</reference>
<comment type="similarity">
    <text evidence="1">Belongs to the short-chain dehydrogenases/reductases (SDR) family.</text>
</comment>
<comment type="caution">
    <text evidence="3">The sequence shown here is derived from an EMBL/GenBank/DDBJ whole genome shotgun (WGS) entry which is preliminary data.</text>
</comment>
<evidence type="ECO:0000313" key="4">
    <source>
        <dbReference type="Proteomes" id="UP000829685"/>
    </source>
</evidence>
<dbReference type="InterPro" id="IPR036291">
    <property type="entry name" value="NAD(P)-bd_dom_sf"/>
</dbReference>
<dbReference type="PANTHER" id="PTHR42760:SF37">
    <property type="entry name" value="CLAVALDEHYDE DEHYDROGENASE"/>
    <property type="match status" value="1"/>
</dbReference>
<evidence type="ECO:0000256" key="2">
    <source>
        <dbReference type="ARBA" id="ARBA00023002"/>
    </source>
</evidence>
<evidence type="ECO:0000313" key="3">
    <source>
        <dbReference type="EMBL" id="KAI1856437.1"/>
    </source>
</evidence>
<gene>
    <name evidence="3" type="ORF">JX265_011684</name>
</gene>
<name>A0A9P9WBQ3_9PEZI</name>
<accession>A0A9P9WBQ3</accession>
<protein>
    <recommendedName>
        <fullName evidence="5">NAD(P)-binding protein</fullName>
    </recommendedName>
</protein>
<evidence type="ECO:0000256" key="1">
    <source>
        <dbReference type="ARBA" id="ARBA00006484"/>
    </source>
</evidence>
<dbReference type="AlphaFoldDB" id="A0A9P9WBQ3"/>
<dbReference type="Pfam" id="PF00106">
    <property type="entry name" value="adh_short"/>
    <property type="match status" value="1"/>
</dbReference>
<dbReference type="Gene3D" id="3.40.50.720">
    <property type="entry name" value="NAD(P)-binding Rossmann-like Domain"/>
    <property type="match status" value="1"/>
</dbReference>